<dbReference type="FunFam" id="1.10.1200.10:FF:000016">
    <property type="entry name" value="Non-ribosomal peptide synthase"/>
    <property type="match status" value="2"/>
</dbReference>
<reference evidence="7 8" key="1">
    <citation type="submission" date="2018-03" db="EMBL/GenBank/DDBJ databases">
        <title>Bioinformatic expansion and discovery of thiopeptide antibiotics.</title>
        <authorList>
            <person name="Schwalen C.J."/>
            <person name="Hudson G.A."/>
            <person name="Mitchell D.A."/>
        </authorList>
    </citation>
    <scope>NUCLEOTIDE SEQUENCE [LARGE SCALE GENOMIC DNA]</scope>
    <source>
        <strain evidence="7 8">ATCC 21389</strain>
    </source>
</reference>
<feature type="compositionally biased region" description="Low complexity" evidence="5">
    <location>
        <begin position="967"/>
        <end position="979"/>
    </location>
</feature>
<dbReference type="InterPro" id="IPR001242">
    <property type="entry name" value="Condensation_dom"/>
</dbReference>
<dbReference type="PANTHER" id="PTHR45527:SF1">
    <property type="entry name" value="FATTY ACID SYNTHASE"/>
    <property type="match status" value="1"/>
</dbReference>
<dbReference type="PROSITE" id="PS50075">
    <property type="entry name" value="CARRIER"/>
    <property type="match status" value="2"/>
</dbReference>
<dbReference type="CDD" id="cd05930">
    <property type="entry name" value="A_NRPS"/>
    <property type="match status" value="2"/>
</dbReference>
<name>A0A2V4P9P0_9ACTN</name>
<dbReference type="InterPro" id="IPR020806">
    <property type="entry name" value="PKS_PP-bd"/>
</dbReference>
<evidence type="ECO:0000256" key="3">
    <source>
        <dbReference type="ARBA" id="ARBA00022450"/>
    </source>
</evidence>
<dbReference type="OrthoDB" id="2472181at2"/>
<dbReference type="GO" id="GO:0009239">
    <property type="term" value="P:enterobactin biosynthetic process"/>
    <property type="evidence" value="ECO:0007669"/>
    <property type="project" value="TreeGrafter"/>
</dbReference>
<dbReference type="InterPro" id="IPR023213">
    <property type="entry name" value="CAT-like_dom_sf"/>
</dbReference>
<evidence type="ECO:0000256" key="1">
    <source>
        <dbReference type="ARBA" id="ARBA00001957"/>
    </source>
</evidence>
<dbReference type="InterPro" id="IPR042099">
    <property type="entry name" value="ANL_N_sf"/>
</dbReference>
<dbReference type="Gene3D" id="3.30.300.30">
    <property type="match status" value="2"/>
</dbReference>
<dbReference type="InterPro" id="IPR020845">
    <property type="entry name" value="AMP-binding_CS"/>
</dbReference>
<dbReference type="InterPro" id="IPR036736">
    <property type="entry name" value="ACP-like_sf"/>
</dbReference>
<dbReference type="InterPro" id="IPR000873">
    <property type="entry name" value="AMP-dep_synth/lig_dom"/>
</dbReference>
<dbReference type="Gene3D" id="1.10.1200.10">
    <property type="entry name" value="ACP-like"/>
    <property type="match status" value="1"/>
</dbReference>
<evidence type="ECO:0000256" key="2">
    <source>
        <dbReference type="ARBA" id="ARBA00006432"/>
    </source>
</evidence>
<dbReference type="GO" id="GO:0031177">
    <property type="term" value="F:phosphopantetheine binding"/>
    <property type="evidence" value="ECO:0007669"/>
    <property type="project" value="InterPro"/>
</dbReference>
<dbReference type="Gene3D" id="3.30.559.10">
    <property type="entry name" value="Chloramphenicol acetyltransferase-like domain"/>
    <property type="match status" value="2"/>
</dbReference>
<dbReference type="GO" id="GO:0047527">
    <property type="term" value="F:2,3-dihydroxybenzoate-serine ligase activity"/>
    <property type="evidence" value="ECO:0007669"/>
    <property type="project" value="TreeGrafter"/>
</dbReference>
<evidence type="ECO:0000313" key="8">
    <source>
        <dbReference type="Proteomes" id="UP000248039"/>
    </source>
</evidence>
<dbReference type="Gene3D" id="3.40.50.12780">
    <property type="entry name" value="N-terminal domain of ligase-like"/>
    <property type="match status" value="2"/>
</dbReference>
<dbReference type="PROSITE" id="PS00455">
    <property type="entry name" value="AMP_BINDING"/>
    <property type="match status" value="2"/>
</dbReference>
<dbReference type="FunFam" id="3.40.50.12780:FF:000012">
    <property type="entry name" value="Non-ribosomal peptide synthetase"/>
    <property type="match status" value="2"/>
</dbReference>
<dbReference type="PANTHER" id="PTHR45527">
    <property type="entry name" value="NONRIBOSOMAL PEPTIDE SYNTHETASE"/>
    <property type="match status" value="1"/>
</dbReference>
<dbReference type="FunFam" id="3.40.50.980:FF:000001">
    <property type="entry name" value="Non-ribosomal peptide synthetase"/>
    <property type="match status" value="1"/>
</dbReference>
<dbReference type="PROSITE" id="PS00012">
    <property type="entry name" value="PHOSPHOPANTETHEINE"/>
    <property type="match status" value="1"/>
</dbReference>
<feature type="domain" description="Carrier" evidence="6">
    <location>
        <begin position="977"/>
        <end position="1052"/>
    </location>
</feature>
<keyword evidence="8" id="KW-1185">Reference proteome</keyword>
<dbReference type="SUPFAM" id="SSF56801">
    <property type="entry name" value="Acetyl-CoA synthetase-like"/>
    <property type="match status" value="2"/>
</dbReference>
<dbReference type="SUPFAM" id="SSF47336">
    <property type="entry name" value="ACP-like"/>
    <property type="match status" value="2"/>
</dbReference>
<dbReference type="Pfam" id="PF00501">
    <property type="entry name" value="AMP-binding"/>
    <property type="match status" value="2"/>
</dbReference>
<gene>
    <name evidence="7" type="ORF">C7C46_04655</name>
</gene>
<dbReference type="SUPFAM" id="SSF52777">
    <property type="entry name" value="CoA-dependent acyltransferases"/>
    <property type="match status" value="4"/>
</dbReference>
<dbReference type="NCBIfam" id="TIGR01733">
    <property type="entry name" value="AA-adenyl-dom"/>
    <property type="match status" value="2"/>
</dbReference>
<comment type="caution">
    <text evidence="7">The sequence shown here is derived from an EMBL/GenBank/DDBJ whole genome shotgun (WGS) entry which is preliminary data.</text>
</comment>
<comment type="cofactor">
    <cofactor evidence="1">
        <name>pantetheine 4'-phosphate</name>
        <dbReference type="ChEBI" id="CHEBI:47942"/>
    </cofactor>
</comment>
<dbReference type="InterPro" id="IPR029058">
    <property type="entry name" value="AB_hydrolase_fold"/>
</dbReference>
<dbReference type="InterPro" id="IPR006162">
    <property type="entry name" value="Ppantetheine_attach_site"/>
</dbReference>
<evidence type="ECO:0000259" key="6">
    <source>
        <dbReference type="PROSITE" id="PS50075"/>
    </source>
</evidence>
<evidence type="ECO:0000313" key="7">
    <source>
        <dbReference type="EMBL" id="PYC87464.1"/>
    </source>
</evidence>
<dbReference type="Pfam" id="PF00668">
    <property type="entry name" value="Condensation"/>
    <property type="match status" value="2"/>
</dbReference>
<dbReference type="Gene3D" id="3.30.559.30">
    <property type="entry name" value="Nonribosomal peptide synthetase, condensation domain"/>
    <property type="match status" value="2"/>
</dbReference>
<dbReference type="Pfam" id="PF13193">
    <property type="entry name" value="AMP-binding_C"/>
    <property type="match status" value="2"/>
</dbReference>
<sequence>METADSGYPLSFAQEQLWFLDELRGGASTEYLLHEGFRLRGPLDRTALAAALTRIAERHEVLRTRYGTADGAGVQYVDDPAPVALTEVDLAGLGEAEQQRRLRELGTEQLATPIDLRTGAPWRLVLVQLGPDDAVLLVTVHHIAFDNWSWSVLTGELQALYGAFSTGAADPLPEPELQYADFADWERESWAARQNLMDRQRSYWRERLAGLAPLELATDHRRPPSWQPAGDAVHFTVPAELAERLAALGRTVNATPFMVHLAAFQLLLARYADRTDVAVGVSVARRDQPGLERLIGMFLNTVVLRTDLAGAPGFTELLGRVRETVLAAHEHLDVPFDQVVKDLAPERDPSRNPLFQVGFGLHRAHQQPFALPGLAVTGCAGAAVAAAFDLGLYLAEQPDGSLAGQLRYPTALFGSARIERMAAHLLRLLAAVADRPTRPVPLLDMLTEPELAQLAEWNRTGSAAFEQSLPELFLAQVRATPEAVAVVAGAEQLSYAELARRVAGLAALLRERGIRRGSPVGVAMHRGADLVTALLAVLAVGGVHVPLPPEHPADRLAYQIADAGVELVLTQHALLDRLPAHPAPLAVEAARRAWADEPAAELTVEQLDGADAAYVMYTSGSTGRPKGVVVTHGGIRNRVLWSVDQYGLGPGERVLQKTVIGFDASIWEFLSPLVSGATVVCAPPEAHRDPAVMLQAVLEHGVTVLQLVPSVLRLLLEEPLLARCTSLRAVCAAGEPLPAALCARLTAELDVAVVNTYGPTECTIDATAWRYLAGEPVETVPIGRPLPGVRTYVVDSQDQLVPVGVPGELRVGGVCLARGYLGRGALTADRFGPDPYAERPGERWYRTGDLVRRRGDGVLEFLGRVDHQIKLRGVRVEPGEIEAALLEHPAVAAAVVATHRPEGGEPALVGYPVLVRGARVGVEELREHLAARLPEAMVPSLLIPLDALPLTPNGKVDRRELPDPQHRTAPAPAPAAAPRTATERRVAELMAEVLGLESVGVEQDFFQLGGHSLLAIRLMLRLRRTFEIKLTVGDLFTTRTVAALAARVDGAVADQDPAALRPVPRTGDLPLSYGQQRMWFLDQLEPGSDEYLIPLAMRLSGPLDLAALRGALGATVAKHEVLRTRYLPGDGDPRQVVDPAGPVELAVHDVSDQPGAAERAKALVDHAGSVPFDLARECPLRATLVKVAPAEHLLLLTLHHIAFDAWSMEIYLRDLDAAYRALAAGQESALTAPAVQYADFAHWQRERQPADETREQLDYWRERLAGLEPVELPTDRPRSTVRDTRGANLAVELPAPLAEQLRALADRQGVTLFMTLLTAFQLLLGRYTGGTDVVVGTPVAGRTRPETEDLVGFFTNTLVLRTDLAGNPVLGDLLARVREDCLAAFARQDVPFEQLVEALLPDRDLSRNPLFQVMFELQHLADLPTRLGSATLELVEAGPAVAKFDLTLTVAQHADGRLECGFEYATALFDRATVERLAGHYLTLLAGCAADPGARIADLELLTALELRELLAPEAEDAAELLDPAAEHGLTVPQLFERQVARDPGAVAVVCAGEELDYAELAARVDAFAHRLAALGVGPETVVASCLERSTAAVVVLLAVLRAGGVYVPFDPRHPAERLAFMIDDAAAELVVTSAEFAERFVGRRVLLADTAAPGAPAGELTAAEPDNLAYVIYTSGSTGRPKGVMISHRSYAHHCRVIADAYGIAPGERVVLLSALTFDVAMDQIAATLTAGATVVVGDPVFWTPAELPARLAEHRVTIMEITPSYYRAMLEAPEAGRLSTLKLVNVGSDVVTAADARRWAALGLPGRFLCNYGPTEATVTCLLHPVDQARLADQPPAATMPLGRPVPGTRAYVLDAELRPVPAGVPGQLCLGGIRLARGYHRRAALTAERFVPDPYGAEPGARLYLTGDLVRRRADGVLEFLGRLDQQVKLRGLRIELGEIEAALLRHPAVQEAAVLAHRTAPGESLLAGYLVPRPGRQAPQPAELRAHLRELLPDYMVPAQWAVLDVLPLTPSGKVDRKALPALARPAEQRGYLAPRDPAEEAVAGFWCEVLGLDRVGVLDDFFALGGHSLLATRVLARIRSAFGIDLALRVLFEATTVAELADAVSTAVEAEVARLTDDEVEALLAQKGVR</sequence>
<dbReference type="GO" id="GO:0008610">
    <property type="term" value="P:lipid biosynthetic process"/>
    <property type="evidence" value="ECO:0007669"/>
    <property type="project" value="UniProtKB-ARBA"/>
</dbReference>
<dbReference type="SMART" id="SM00823">
    <property type="entry name" value="PKS_PP"/>
    <property type="match status" value="2"/>
</dbReference>
<comment type="similarity">
    <text evidence="2">Belongs to the ATP-dependent AMP-binding enzyme family.</text>
</comment>
<dbReference type="CDD" id="cd19531">
    <property type="entry name" value="LCL_NRPS-like"/>
    <property type="match status" value="2"/>
</dbReference>
<dbReference type="GO" id="GO:0009366">
    <property type="term" value="C:enterobactin synthetase complex"/>
    <property type="evidence" value="ECO:0007669"/>
    <property type="project" value="TreeGrafter"/>
</dbReference>
<dbReference type="InterPro" id="IPR009081">
    <property type="entry name" value="PP-bd_ACP"/>
</dbReference>
<proteinExistence type="inferred from homology"/>
<evidence type="ECO:0000256" key="5">
    <source>
        <dbReference type="SAM" id="MobiDB-lite"/>
    </source>
</evidence>
<feature type="domain" description="Carrier" evidence="6">
    <location>
        <begin position="2038"/>
        <end position="2113"/>
    </location>
</feature>
<feature type="region of interest" description="Disordered" evidence="5">
    <location>
        <begin position="953"/>
        <end position="979"/>
    </location>
</feature>
<dbReference type="Gene3D" id="3.40.50.1820">
    <property type="entry name" value="alpha/beta hydrolase"/>
    <property type="match status" value="1"/>
</dbReference>
<dbReference type="GO" id="GO:0043041">
    <property type="term" value="P:amino acid activation for nonribosomal peptide biosynthetic process"/>
    <property type="evidence" value="ECO:0007669"/>
    <property type="project" value="TreeGrafter"/>
</dbReference>
<dbReference type="InterPro" id="IPR045851">
    <property type="entry name" value="AMP-bd_C_sf"/>
</dbReference>
<dbReference type="GO" id="GO:0005829">
    <property type="term" value="C:cytosol"/>
    <property type="evidence" value="ECO:0007669"/>
    <property type="project" value="TreeGrafter"/>
</dbReference>
<dbReference type="EMBL" id="PYBW01000014">
    <property type="protein sequence ID" value="PYC87464.1"/>
    <property type="molecule type" value="Genomic_DNA"/>
</dbReference>
<accession>A0A2V4P9P0</accession>
<dbReference type="InterPro" id="IPR025110">
    <property type="entry name" value="AMP-bd_C"/>
</dbReference>
<dbReference type="FunFam" id="3.30.300.30:FF:000010">
    <property type="entry name" value="Enterobactin synthetase component F"/>
    <property type="match status" value="1"/>
</dbReference>
<organism evidence="7 8">
    <name type="scientific">Streptomyces tateyamensis</name>
    <dbReference type="NCBI Taxonomy" id="565073"/>
    <lineage>
        <taxon>Bacteria</taxon>
        <taxon>Bacillati</taxon>
        <taxon>Actinomycetota</taxon>
        <taxon>Actinomycetes</taxon>
        <taxon>Kitasatosporales</taxon>
        <taxon>Streptomycetaceae</taxon>
        <taxon>Streptomyces</taxon>
    </lineage>
</organism>
<dbReference type="InterPro" id="IPR010071">
    <property type="entry name" value="AA_adenyl_dom"/>
</dbReference>
<evidence type="ECO:0000256" key="4">
    <source>
        <dbReference type="ARBA" id="ARBA00022553"/>
    </source>
</evidence>
<keyword evidence="4" id="KW-0597">Phosphoprotein</keyword>
<dbReference type="GO" id="GO:0072330">
    <property type="term" value="P:monocarboxylic acid biosynthetic process"/>
    <property type="evidence" value="ECO:0007669"/>
    <property type="project" value="UniProtKB-ARBA"/>
</dbReference>
<dbReference type="Pfam" id="PF00550">
    <property type="entry name" value="PP-binding"/>
    <property type="match status" value="2"/>
</dbReference>
<dbReference type="Proteomes" id="UP000248039">
    <property type="component" value="Unassembled WGS sequence"/>
</dbReference>
<protein>
    <submittedName>
        <fullName evidence="7">Non-ribosomal peptide synthetase</fullName>
    </submittedName>
</protein>
<keyword evidence="3" id="KW-0596">Phosphopantetheine</keyword>
<feature type="compositionally biased region" description="Basic and acidic residues" evidence="5">
    <location>
        <begin position="955"/>
        <end position="966"/>
    </location>
</feature>